<dbReference type="HOGENOM" id="CLU_000445_88_3_10"/>
<organism evidence="5 6">
    <name type="scientific">Zunongwangia profunda (strain DSM 18752 / CCTCC AB 206139 / SM-A87)</name>
    <name type="common">Wangia profunda</name>
    <dbReference type="NCBI Taxonomy" id="655815"/>
    <lineage>
        <taxon>Bacteria</taxon>
        <taxon>Pseudomonadati</taxon>
        <taxon>Bacteroidota</taxon>
        <taxon>Flavobacteriia</taxon>
        <taxon>Flavobacteriales</taxon>
        <taxon>Flavobacteriaceae</taxon>
        <taxon>Zunongwangia</taxon>
    </lineage>
</organism>
<dbReference type="SUPFAM" id="SSF46689">
    <property type="entry name" value="Homeodomain-like"/>
    <property type="match status" value="2"/>
</dbReference>
<name>D5BHJ2_ZUNPS</name>
<dbReference type="PRINTS" id="PR00032">
    <property type="entry name" value="HTHARAC"/>
</dbReference>
<evidence type="ECO:0000259" key="4">
    <source>
        <dbReference type="PROSITE" id="PS01124"/>
    </source>
</evidence>
<keyword evidence="6" id="KW-1185">Reference proteome</keyword>
<reference evidence="5 6" key="1">
    <citation type="journal article" date="2010" name="BMC Genomics">
        <title>The complete genome of Zunongwangia profunda SM-A87 reveals its adaptation to the deep-sea environment and ecological role in sedimentary organic nitrogen degradation.</title>
        <authorList>
            <person name="Qin Q.L."/>
            <person name="Zhang X.Y."/>
            <person name="Wang X.M."/>
            <person name="Liu G.M."/>
            <person name="Chen X.L."/>
            <person name="Xie B.B."/>
            <person name="Dang H.Y."/>
            <person name="Zhou B.C."/>
            <person name="Yu J."/>
            <person name="Zhang Y.Z."/>
        </authorList>
    </citation>
    <scope>NUCLEOTIDE SEQUENCE [LARGE SCALE GENOMIC DNA]</scope>
    <source>
        <strain evidence="6">DSM 18752 / CCTCC AB 206139 / SM-A87</strain>
    </source>
</reference>
<dbReference type="eggNOG" id="COG1878">
    <property type="taxonomic scope" value="Bacteria"/>
</dbReference>
<dbReference type="KEGG" id="zpr:ZPR_3071"/>
<keyword evidence="3" id="KW-0804">Transcription</keyword>
<dbReference type="EMBL" id="CP001650">
    <property type="protein sequence ID" value="ADF53390.1"/>
    <property type="molecule type" value="Genomic_DNA"/>
</dbReference>
<evidence type="ECO:0000256" key="3">
    <source>
        <dbReference type="ARBA" id="ARBA00023163"/>
    </source>
</evidence>
<dbReference type="STRING" id="655815.ZPR_3071"/>
<protein>
    <submittedName>
        <fullName evidence="5">Helix-turn-helix domain-containing protein</fullName>
    </submittedName>
</protein>
<evidence type="ECO:0000256" key="1">
    <source>
        <dbReference type="ARBA" id="ARBA00023015"/>
    </source>
</evidence>
<dbReference type="Proteomes" id="UP000001654">
    <property type="component" value="Chromosome"/>
</dbReference>
<dbReference type="Pfam" id="PF12833">
    <property type="entry name" value="HTH_18"/>
    <property type="match status" value="1"/>
</dbReference>
<sequence length="292" mass="33456">MILRIPKNAERANIPLPPEDGFFISENIANHLDVPLHFHPEYELSFIENGEGLKRIVGDCLEETVTPSLALIGPNLAHGWEAHRCMREGIHEISLHFQNKLFGDQFLGLKVMLPIKWMLEQSTQGIAFSPTTAKQLSPKIKNLSKTAGIQYILELIFILHELAISKNKCLLSTPQQFKNPKVNRLALVNHYLKHHYSRKIKLAEISNFMNMSPGSFNRFIKKKTGKTFTEYTNYLRLGFAAKQLIEKETSIAEIAFSCGFNNIAHFNRVFKKYKHCTPSEYRKEFNSLKLVG</sequence>
<dbReference type="PANTHER" id="PTHR43280">
    <property type="entry name" value="ARAC-FAMILY TRANSCRIPTIONAL REGULATOR"/>
    <property type="match status" value="1"/>
</dbReference>
<dbReference type="AlphaFoldDB" id="D5BHJ2"/>
<dbReference type="PROSITE" id="PS01124">
    <property type="entry name" value="HTH_ARAC_FAMILY_2"/>
    <property type="match status" value="1"/>
</dbReference>
<feature type="domain" description="HTH araC/xylS-type" evidence="4">
    <location>
        <begin position="186"/>
        <end position="284"/>
    </location>
</feature>
<dbReference type="RefSeq" id="WP_013072487.1">
    <property type="nucleotide sequence ID" value="NC_014041.1"/>
</dbReference>
<keyword evidence="2" id="KW-0238">DNA-binding</keyword>
<dbReference type="Gene3D" id="1.10.10.60">
    <property type="entry name" value="Homeodomain-like"/>
    <property type="match status" value="2"/>
</dbReference>
<evidence type="ECO:0000256" key="2">
    <source>
        <dbReference type="ARBA" id="ARBA00023125"/>
    </source>
</evidence>
<dbReference type="InterPro" id="IPR020449">
    <property type="entry name" value="Tscrpt_reg_AraC-type_HTH"/>
</dbReference>
<evidence type="ECO:0000313" key="5">
    <source>
        <dbReference type="EMBL" id="ADF53390.1"/>
    </source>
</evidence>
<dbReference type="PANTHER" id="PTHR43280:SF27">
    <property type="entry name" value="TRANSCRIPTIONAL REGULATOR MTLR"/>
    <property type="match status" value="1"/>
</dbReference>
<dbReference type="InterPro" id="IPR018060">
    <property type="entry name" value="HTH_AraC"/>
</dbReference>
<accession>D5BHJ2</accession>
<dbReference type="OrthoDB" id="511992at2"/>
<evidence type="ECO:0000313" key="6">
    <source>
        <dbReference type="Proteomes" id="UP000001654"/>
    </source>
</evidence>
<dbReference type="InterPro" id="IPR009057">
    <property type="entry name" value="Homeodomain-like_sf"/>
</dbReference>
<dbReference type="SMART" id="SM00342">
    <property type="entry name" value="HTH_ARAC"/>
    <property type="match status" value="1"/>
</dbReference>
<dbReference type="eggNOG" id="COG2207">
    <property type="taxonomic scope" value="Bacteria"/>
</dbReference>
<dbReference type="GO" id="GO:0043565">
    <property type="term" value="F:sequence-specific DNA binding"/>
    <property type="evidence" value="ECO:0007669"/>
    <property type="project" value="InterPro"/>
</dbReference>
<dbReference type="GO" id="GO:0003700">
    <property type="term" value="F:DNA-binding transcription factor activity"/>
    <property type="evidence" value="ECO:0007669"/>
    <property type="project" value="InterPro"/>
</dbReference>
<gene>
    <name evidence="5" type="ordered locus">ZPR_3071</name>
</gene>
<keyword evidence="1" id="KW-0805">Transcription regulation</keyword>
<proteinExistence type="predicted"/>